<comment type="caution">
    <text evidence="1">The sequence shown here is derived from an EMBL/GenBank/DDBJ whole genome shotgun (WGS) entry which is preliminary data.</text>
</comment>
<sequence length="214" mass="25184">MVPEINQRYKCDPFATHQPILIEVLKKVRKNIIELGCGHGSTLLIKHMLKPLQKLVSIESDYEWYAKYRGYADENHSLYYVHASNDDINETGEKWVKFIHEKVAEIDFELVFIDQSPWTARSYCLNYFKNKAKYIMVHDVDYFPSSGKWGTIISSERKGKNVKFEMDFSDIAHSFRVYYPPYDYFQCETGPPTLLCSNLVCREELQLSLGTYYR</sequence>
<dbReference type="Gene3D" id="3.40.50.150">
    <property type="entry name" value="Vaccinia Virus protein VP39"/>
    <property type="match status" value="1"/>
</dbReference>
<dbReference type="Proteomes" id="UP001594351">
    <property type="component" value="Unassembled WGS sequence"/>
</dbReference>
<protein>
    <recommendedName>
        <fullName evidence="3">Class I SAM-dependent methyltransferase</fullName>
    </recommendedName>
</protein>
<dbReference type="EMBL" id="JBHPBY010000600">
    <property type="protein sequence ID" value="MFC1853773.1"/>
    <property type="molecule type" value="Genomic_DNA"/>
</dbReference>
<proteinExistence type="predicted"/>
<name>A0ABV6Z5P6_UNCC1</name>
<dbReference type="SUPFAM" id="SSF53335">
    <property type="entry name" value="S-adenosyl-L-methionine-dependent methyltransferases"/>
    <property type="match status" value="1"/>
</dbReference>
<gene>
    <name evidence="1" type="ORF">ACFL27_26615</name>
</gene>
<evidence type="ECO:0000313" key="2">
    <source>
        <dbReference type="Proteomes" id="UP001594351"/>
    </source>
</evidence>
<reference evidence="1 2" key="1">
    <citation type="submission" date="2024-09" db="EMBL/GenBank/DDBJ databases">
        <title>Laminarin stimulates single cell rates of sulfate reduction while oxygen inhibits transcriptomic activity in coastal marine sediment.</title>
        <authorList>
            <person name="Lindsay M."/>
            <person name="Orcutt B."/>
            <person name="Emerson D."/>
            <person name="Stepanauskas R."/>
            <person name="D'Angelo T."/>
        </authorList>
    </citation>
    <scope>NUCLEOTIDE SEQUENCE [LARGE SCALE GENOMIC DNA]</scope>
    <source>
        <strain evidence="1">SAG AM-311-K15</strain>
    </source>
</reference>
<accession>A0ABV6Z5P6</accession>
<dbReference type="InterPro" id="IPR029063">
    <property type="entry name" value="SAM-dependent_MTases_sf"/>
</dbReference>
<evidence type="ECO:0000313" key="1">
    <source>
        <dbReference type="EMBL" id="MFC1853773.1"/>
    </source>
</evidence>
<organism evidence="1 2">
    <name type="scientific">candidate division CSSED10-310 bacterium</name>
    <dbReference type="NCBI Taxonomy" id="2855610"/>
    <lineage>
        <taxon>Bacteria</taxon>
        <taxon>Bacteria division CSSED10-310</taxon>
    </lineage>
</organism>
<keyword evidence="2" id="KW-1185">Reference proteome</keyword>
<evidence type="ECO:0008006" key="3">
    <source>
        <dbReference type="Google" id="ProtNLM"/>
    </source>
</evidence>